<organism evidence="1 2">
    <name type="scientific">Paenibacillus albidus</name>
    <dbReference type="NCBI Taxonomy" id="2041023"/>
    <lineage>
        <taxon>Bacteria</taxon>
        <taxon>Bacillati</taxon>
        <taxon>Bacillota</taxon>
        <taxon>Bacilli</taxon>
        <taxon>Bacillales</taxon>
        <taxon>Paenibacillaceae</taxon>
        <taxon>Paenibacillus</taxon>
    </lineage>
</organism>
<dbReference type="EMBL" id="BMKR01000094">
    <property type="protein sequence ID" value="GGG15466.1"/>
    <property type="molecule type" value="Genomic_DNA"/>
</dbReference>
<proteinExistence type="predicted"/>
<protein>
    <submittedName>
        <fullName evidence="1">Uncharacterized protein</fullName>
    </submittedName>
</protein>
<comment type="caution">
    <text evidence="1">The sequence shown here is derived from an EMBL/GenBank/DDBJ whole genome shotgun (WGS) entry which is preliminary data.</text>
</comment>
<dbReference type="Proteomes" id="UP000637643">
    <property type="component" value="Unassembled WGS sequence"/>
</dbReference>
<dbReference type="AlphaFoldDB" id="A0A917FZV8"/>
<evidence type="ECO:0000313" key="1">
    <source>
        <dbReference type="EMBL" id="GGG15466.1"/>
    </source>
</evidence>
<evidence type="ECO:0000313" key="2">
    <source>
        <dbReference type="Proteomes" id="UP000637643"/>
    </source>
</evidence>
<reference evidence="1" key="2">
    <citation type="submission" date="2020-09" db="EMBL/GenBank/DDBJ databases">
        <authorList>
            <person name="Sun Q."/>
            <person name="Zhou Y."/>
        </authorList>
    </citation>
    <scope>NUCLEOTIDE SEQUENCE</scope>
    <source>
        <strain evidence="1">CGMCC 1.16134</strain>
    </source>
</reference>
<reference evidence="1" key="1">
    <citation type="journal article" date="2014" name="Int. J. Syst. Evol. Microbiol.">
        <title>Complete genome sequence of Corynebacterium casei LMG S-19264T (=DSM 44701T), isolated from a smear-ripened cheese.</title>
        <authorList>
            <consortium name="US DOE Joint Genome Institute (JGI-PGF)"/>
            <person name="Walter F."/>
            <person name="Albersmeier A."/>
            <person name="Kalinowski J."/>
            <person name="Ruckert C."/>
        </authorList>
    </citation>
    <scope>NUCLEOTIDE SEQUENCE</scope>
    <source>
        <strain evidence="1">CGMCC 1.16134</strain>
    </source>
</reference>
<name>A0A917FZV8_9BACL</name>
<sequence length="83" mass="9495">MPHEPEIEVVFEGGKNKSYPIQGGKRHWRRVIGKDEVIYEDNIISPELWEAANTSIKNRNGLPSAISDDRSHIAFMQYGFLPL</sequence>
<gene>
    <name evidence="1" type="ORF">GCM10010912_69910</name>
</gene>
<keyword evidence="2" id="KW-1185">Reference proteome</keyword>
<dbReference type="RefSeq" id="WP_189032887.1">
    <property type="nucleotide sequence ID" value="NZ_BMKR01000094.1"/>
</dbReference>
<accession>A0A917FZV8</accession>